<reference evidence="1" key="1">
    <citation type="submission" date="2019-12" db="EMBL/GenBank/DDBJ databases">
        <title>Genome sequencing and annotation of Brassica cretica.</title>
        <authorList>
            <person name="Studholme D.J."/>
            <person name="Sarris P."/>
        </authorList>
    </citation>
    <scope>NUCLEOTIDE SEQUENCE</scope>
    <source>
        <strain evidence="1">PFS-109/04</strain>
        <tissue evidence="1">Leaf</tissue>
    </source>
</reference>
<evidence type="ECO:0000313" key="1">
    <source>
        <dbReference type="EMBL" id="KAF3538690.1"/>
    </source>
</evidence>
<dbReference type="AlphaFoldDB" id="A0A8S9QBH1"/>
<protein>
    <submittedName>
        <fullName evidence="1">Uncharacterized protein</fullName>
    </submittedName>
</protein>
<comment type="caution">
    <text evidence="1">The sequence shown here is derived from an EMBL/GenBank/DDBJ whole genome shotgun (WGS) entry which is preliminary data.</text>
</comment>
<name>A0A8S9QBH1_BRACR</name>
<sequence>MDSGTILSWDRRIVEVKVNEFTAAGRVSDDVAAEEEVRCCHRGEIGPPGTEAPAWE</sequence>
<dbReference type="Proteomes" id="UP000712600">
    <property type="component" value="Unassembled WGS sequence"/>
</dbReference>
<gene>
    <name evidence="1" type="ORF">F2Q69_00020283</name>
</gene>
<proteinExistence type="predicted"/>
<evidence type="ECO:0000313" key="2">
    <source>
        <dbReference type="Proteomes" id="UP000712600"/>
    </source>
</evidence>
<organism evidence="1 2">
    <name type="scientific">Brassica cretica</name>
    <name type="common">Mustard</name>
    <dbReference type="NCBI Taxonomy" id="69181"/>
    <lineage>
        <taxon>Eukaryota</taxon>
        <taxon>Viridiplantae</taxon>
        <taxon>Streptophyta</taxon>
        <taxon>Embryophyta</taxon>
        <taxon>Tracheophyta</taxon>
        <taxon>Spermatophyta</taxon>
        <taxon>Magnoliopsida</taxon>
        <taxon>eudicotyledons</taxon>
        <taxon>Gunneridae</taxon>
        <taxon>Pentapetalae</taxon>
        <taxon>rosids</taxon>
        <taxon>malvids</taxon>
        <taxon>Brassicales</taxon>
        <taxon>Brassicaceae</taxon>
        <taxon>Brassiceae</taxon>
        <taxon>Brassica</taxon>
    </lineage>
</organism>
<dbReference type="EMBL" id="QGKX02001290">
    <property type="protein sequence ID" value="KAF3538690.1"/>
    <property type="molecule type" value="Genomic_DNA"/>
</dbReference>
<accession>A0A8S9QBH1</accession>